<evidence type="ECO:0000313" key="1">
    <source>
        <dbReference type="EMBL" id="TQJ14423.1"/>
    </source>
</evidence>
<keyword evidence="2" id="KW-1185">Reference proteome</keyword>
<accession>A0A542EGG2</accession>
<proteinExistence type="predicted"/>
<sequence>MTTIDATGTLHDAKGRFAGHVAAEPTTDLSVAPPVNPTERAVAKMGELLTEAYPDETVEVEFEPTYDGDGWQIRQIRLVDYAEQHSERVYFDDEVRISLDDAATALSEHDWDWAHRRDEERAYLEFGGRS</sequence>
<dbReference type="EMBL" id="VFMO01000001">
    <property type="protein sequence ID" value="TQJ14423.1"/>
    <property type="molecule type" value="Genomic_DNA"/>
</dbReference>
<organism evidence="1 2">
    <name type="scientific">Yimella lutea</name>
    <dbReference type="NCBI Taxonomy" id="587872"/>
    <lineage>
        <taxon>Bacteria</taxon>
        <taxon>Bacillati</taxon>
        <taxon>Actinomycetota</taxon>
        <taxon>Actinomycetes</taxon>
        <taxon>Micrococcales</taxon>
        <taxon>Dermacoccaceae</taxon>
        <taxon>Yimella</taxon>
    </lineage>
</organism>
<name>A0A542EGG2_9MICO</name>
<gene>
    <name evidence="1" type="ORF">FB459_1883</name>
</gene>
<evidence type="ECO:0000313" key="2">
    <source>
        <dbReference type="Proteomes" id="UP000320806"/>
    </source>
</evidence>
<dbReference type="AlphaFoldDB" id="A0A542EGG2"/>
<dbReference type="OrthoDB" id="5163026at2"/>
<dbReference type="Proteomes" id="UP000320806">
    <property type="component" value="Unassembled WGS sequence"/>
</dbReference>
<reference evidence="1 2" key="1">
    <citation type="submission" date="2019-06" db="EMBL/GenBank/DDBJ databases">
        <title>Sequencing the genomes of 1000 actinobacteria strains.</title>
        <authorList>
            <person name="Klenk H.-P."/>
        </authorList>
    </citation>
    <scope>NUCLEOTIDE SEQUENCE [LARGE SCALE GENOMIC DNA]</scope>
    <source>
        <strain evidence="1 2">DSM 19828</strain>
    </source>
</reference>
<protein>
    <submittedName>
        <fullName evidence="1">Uncharacterized protein</fullName>
    </submittedName>
</protein>
<comment type="caution">
    <text evidence="1">The sequence shown here is derived from an EMBL/GenBank/DDBJ whole genome shotgun (WGS) entry which is preliminary data.</text>
</comment>
<dbReference type="RefSeq" id="WP_141928236.1">
    <property type="nucleotide sequence ID" value="NZ_BAABCI010000011.1"/>
</dbReference>